<accession>A0A9D2BUT3</accession>
<evidence type="ECO:0000313" key="2">
    <source>
        <dbReference type="Proteomes" id="UP000886751"/>
    </source>
</evidence>
<sequence>MIVSSQHYINWDIVEEKMEELSGRDCVTIPCWDIGEVDGIEMAIQADGHHTLAAARELGIEVKFEIIDEPEHLTGETALDAHYNDGDWYNVETSDPSIDSFDLIW</sequence>
<name>A0A9D2BUT3_9FIRM</name>
<dbReference type="Proteomes" id="UP000886751">
    <property type="component" value="Unassembled WGS sequence"/>
</dbReference>
<gene>
    <name evidence="1" type="ORF">H9846_01990</name>
</gene>
<organism evidence="1 2">
    <name type="scientific">Candidatus Gemmiger excrementipullorum</name>
    <dbReference type="NCBI Taxonomy" id="2838610"/>
    <lineage>
        <taxon>Bacteria</taxon>
        <taxon>Bacillati</taxon>
        <taxon>Bacillota</taxon>
        <taxon>Clostridia</taxon>
        <taxon>Eubacteriales</taxon>
        <taxon>Gemmiger</taxon>
    </lineage>
</organism>
<reference evidence="1" key="2">
    <citation type="submission" date="2021-04" db="EMBL/GenBank/DDBJ databases">
        <authorList>
            <person name="Gilroy R."/>
        </authorList>
    </citation>
    <scope>NUCLEOTIDE SEQUENCE</scope>
    <source>
        <strain evidence="1">ChiHecec2B26-7398</strain>
    </source>
</reference>
<dbReference type="AlphaFoldDB" id="A0A9D2BUT3"/>
<reference evidence="1" key="1">
    <citation type="journal article" date="2021" name="PeerJ">
        <title>Extensive microbial diversity within the chicken gut microbiome revealed by metagenomics and culture.</title>
        <authorList>
            <person name="Gilroy R."/>
            <person name="Ravi A."/>
            <person name="Getino M."/>
            <person name="Pursley I."/>
            <person name="Horton D.L."/>
            <person name="Alikhan N.F."/>
            <person name="Baker D."/>
            <person name="Gharbi K."/>
            <person name="Hall N."/>
            <person name="Watson M."/>
            <person name="Adriaenssens E.M."/>
            <person name="Foster-Nyarko E."/>
            <person name="Jarju S."/>
            <person name="Secka A."/>
            <person name="Antonio M."/>
            <person name="Oren A."/>
            <person name="Chaudhuri R.R."/>
            <person name="La Ragione R."/>
            <person name="Hildebrand F."/>
            <person name="Pallen M.J."/>
        </authorList>
    </citation>
    <scope>NUCLEOTIDE SEQUENCE</scope>
    <source>
        <strain evidence="1">ChiHecec2B26-7398</strain>
    </source>
</reference>
<evidence type="ECO:0008006" key="3">
    <source>
        <dbReference type="Google" id="ProtNLM"/>
    </source>
</evidence>
<proteinExistence type="predicted"/>
<comment type="caution">
    <text evidence="1">The sequence shown here is derived from an EMBL/GenBank/DDBJ whole genome shotgun (WGS) entry which is preliminary data.</text>
</comment>
<dbReference type="EMBL" id="DXEI01000032">
    <property type="protein sequence ID" value="HIX94209.1"/>
    <property type="molecule type" value="Genomic_DNA"/>
</dbReference>
<protein>
    <recommendedName>
        <fullName evidence="3">ParB/Sulfiredoxin domain-containing protein</fullName>
    </recommendedName>
</protein>
<evidence type="ECO:0000313" key="1">
    <source>
        <dbReference type="EMBL" id="HIX94209.1"/>
    </source>
</evidence>